<keyword evidence="3" id="KW-1185">Reference proteome</keyword>
<dbReference type="EMBL" id="FNED01000001">
    <property type="protein sequence ID" value="SDI06115.1"/>
    <property type="molecule type" value="Genomic_DNA"/>
</dbReference>
<dbReference type="Proteomes" id="UP000037269">
    <property type="component" value="Unassembled WGS sequence"/>
</dbReference>
<gene>
    <name evidence="1" type="ORF">AF333_24625</name>
    <name evidence="2" type="ORF">SAMN04487909_101401</name>
</gene>
<dbReference type="Proteomes" id="UP000182836">
    <property type="component" value="Unassembled WGS sequence"/>
</dbReference>
<name>A0A0D1XIF5_ANEMI</name>
<reference evidence="1 3" key="1">
    <citation type="submission" date="2015-07" db="EMBL/GenBank/DDBJ databases">
        <title>Fjat-14205 dsm 2895.</title>
        <authorList>
            <person name="Liu B."/>
            <person name="Wang J."/>
            <person name="Zhu Y."/>
            <person name="Liu G."/>
            <person name="Chen Q."/>
            <person name="Chen Z."/>
            <person name="Lan J."/>
            <person name="Che J."/>
            <person name="Ge C."/>
            <person name="Shi H."/>
            <person name="Pan Z."/>
            <person name="Liu X."/>
        </authorList>
    </citation>
    <scope>NUCLEOTIDE SEQUENCE [LARGE SCALE GENOMIC DNA]</scope>
    <source>
        <strain evidence="1 3">DSM 2895</strain>
    </source>
</reference>
<protein>
    <recommendedName>
        <fullName evidence="5">DUF1450 domain-containing protein</fullName>
    </recommendedName>
</protein>
<sequence>MSNKIKVEFCQNNVNRHASSQNALAFVKEHVPEDTVHLVEMKCGGICVACKMSPYALIDKKYVTSLDADEFFQRFKKELEKQTAAATARKAI</sequence>
<dbReference type="STRING" id="47500.AF333_24625"/>
<evidence type="ECO:0000313" key="4">
    <source>
        <dbReference type="Proteomes" id="UP000182836"/>
    </source>
</evidence>
<reference evidence="2 4" key="2">
    <citation type="submission" date="2016-10" db="EMBL/GenBank/DDBJ databases">
        <authorList>
            <person name="de Groot N.N."/>
        </authorList>
    </citation>
    <scope>NUCLEOTIDE SEQUENCE [LARGE SCALE GENOMIC DNA]</scope>
    <source>
        <strain evidence="2 4">DSM 2895</strain>
    </source>
</reference>
<evidence type="ECO:0000313" key="1">
    <source>
        <dbReference type="EMBL" id="KON98149.1"/>
    </source>
</evidence>
<dbReference type="Pfam" id="PF07293">
    <property type="entry name" value="DUF1450"/>
    <property type="match status" value="1"/>
</dbReference>
<evidence type="ECO:0000313" key="3">
    <source>
        <dbReference type="Proteomes" id="UP000037269"/>
    </source>
</evidence>
<proteinExistence type="predicted"/>
<evidence type="ECO:0008006" key="5">
    <source>
        <dbReference type="Google" id="ProtNLM"/>
    </source>
</evidence>
<dbReference type="AlphaFoldDB" id="A0A0D1XIF5"/>
<organism evidence="1 3">
    <name type="scientific">Aneurinibacillus migulanus</name>
    <name type="common">Bacillus migulanus</name>
    <dbReference type="NCBI Taxonomy" id="47500"/>
    <lineage>
        <taxon>Bacteria</taxon>
        <taxon>Bacillati</taxon>
        <taxon>Bacillota</taxon>
        <taxon>Bacilli</taxon>
        <taxon>Bacillales</taxon>
        <taxon>Paenibacillaceae</taxon>
        <taxon>Aneurinibacillus group</taxon>
        <taxon>Aneurinibacillus</taxon>
    </lineage>
</organism>
<dbReference type="GeneID" id="42308309"/>
<dbReference type="RefSeq" id="WP_043068077.1">
    <property type="nucleotide sequence ID" value="NZ_BJOA01000004.1"/>
</dbReference>
<dbReference type="EMBL" id="LGUG01000004">
    <property type="protein sequence ID" value="KON98149.1"/>
    <property type="molecule type" value="Genomic_DNA"/>
</dbReference>
<evidence type="ECO:0000313" key="2">
    <source>
        <dbReference type="EMBL" id="SDI06115.1"/>
    </source>
</evidence>
<dbReference type="OrthoDB" id="1684419at2"/>
<accession>A0A0D1XIF5</accession>
<dbReference type="InterPro" id="IPR009910">
    <property type="entry name" value="DUF1450"/>
</dbReference>
<dbReference type="PATRIC" id="fig|47500.12.peg.4416"/>